<dbReference type="InterPro" id="IPR011192">
    <property type="entry name" value="Rubisco_LSMT_MeTrfase_plant"/>
</dbReference>
<dbReference type="PANTHER" id="PTHR13271:SF113">
    <property type="entry name" value="[FRUCTOSE-BISPHOSPHATE ALDOLASE]-LYSINE N-METHYLTRANSFERASE, CHLOROPLASTIC"/>
    <property type="match status" value="1"/>
</dbReference>
<proteinExistence type="inferred from homology"/>
<dbReference type="Gene3D" id="3.90.1410.10">
    <property type="entry name" value="set domain protein methyltransferase, domain 1"/>
    <property type="match status" value="3"/>
</dbReference>
<feature type="domain" description="SET" evidence="11">
    <location>
        <begin position="224"/>
        <end position="447"/>
    </location>
</feature>
<keyword evidence="5" id="KW-0808">Transferase</keyword>
<sequence length="1053" mass="117359">MTASVTSVTVATGFLRSPSVSKSQNTSFLFTRQRILLPKKSSVRPISASTSELPENVRSFWKWLGDQGVVSAKSAAEPAVVPEGLGLVARRDIGRNEVVLEIPKRLWISPETAAASKIGALCGGLKPWVSVALFLIREKYDEDSAWRVYLDVLPESTDSTIFWWVLSLSELLSLAFFIAILNLSDEMSPVQRISPKKSSVRPISASTSELPENVRSFWKWLGDQGVVSAKSAAEPAVVPEGLGLVARRDIGRNEVVLEIPKRLWISPETSAASKIGALCGGLKPWVSVALFLIREKYDEDSAWRVYLDVLPESTDSTIFWSDEELAELKGTQLLSNTLGAKEYLENEFSKLDQEILLPNKDMFPSGITLDDFIWAFGILRSRAFSRLRGQDLVLIPLADLINHNPEIKTEDYAYEIKGAGLFSRDLLFSLKSPVYVKAGGQVYIQYDVNKSNAELALDYGFVESNPNRNSYTLTIEIAESDPFFGDKLDIAETNGMAETGYFDIVEGQSLPAGMLQYIRLVALGGSDAFLLESIFSNTIWGHLELPVSRSNEELICRVVRDACKSALSGFATTIEEDEKLLEEGKLDPRMELAIKVRIGEKKVLQQIDQIFKDRELELDLLEYYQERRLKDLGLVASTSELPENVRSFWKWLGDQGVVSAKSAAEPAVVPEGLGLVARRDIGRNEVVLEIPKRLWISPETAAASKIGALCGGLKPWVSVALFLIREKYDEDSAWRVYLDVLPESTDSTIFWSEEELAELKGTQLLSNTLGAKEYLENEFSKLEQEILKPNKDMFPSGITLDDFMWAFGILRSRAFSRLRGQDLVLIPLADLINHNPEIKTEDYAYEIKGAGLFSRDLLFSLKSPVYVKAGGQVYIQYDVNKSNAELALDYGFVESNPNRNSYTLTIEIPESDPFFGDKLDIAETNGMAETGYFDIVEGQSLPAGMLQYIRLVALGGSDAFLLESIFNNTIWGHLELPVSRSNEELICRVVRDACKSALSGFATTIEEDEKLLEEGKLDPRMELAIKVRIGEKKLRDKVSHSKGLRRVGHHQAV</sequence>
<keyword evidence="3 10" id="KW-0489">Methyltransferase</keyword>
<dbReference type="AlphaFoldDB" id="A0A8S9MRM3"/>
<evidence type="ECO:0000256" key="10">
    <source>
        <dbReference type="PROSITE-ProRule" id="PRU00916"/>
    </source>
</evidence>
<comment type="similarity">
    <text evidence="10">Belongs to the class V-like SAM-binding methyltransferase superfamily. Plant protein-lysine LSMT methyltransferase family.</text>
</comment>
<dbReference type="InterPro" id="IPR015353">
    <property type="entry name" value="Rubisco_LSMT_subst-bd"/>
</dbReference>
<evidence type="ECO:0000256" key="1">
    <source>
        <dbReference type="ARBA" id="ARBA00004229"/>
    </source>
</evidence>
<evidence type="ECO:0000256" key="7">
    <source>
        <dbReference type="ARBA" id="ARBA00022946"/>
    </source>
</evidence>
<dbReference type="PANTHER" id="PTHR13271">
    <property type="entry name" value="UNCHARACTERIZED PUTATIVE METHYLTRANSFERASE"/>
    <property type="match status" value="1"/>
</dbReference>
<keyword evidence="6" id="KW-0949">S-adenosyl-L-methionine</keyword>
<evidence type="ECO:0000313" key="12">
    <source>
        <dbReference type="EMBL" id="KAF2620176.1"/>
    </source>
</evidence>
<evidence type="ECO:0000313" key="13">
    <source>
        <dbReference type="Proteomes" id="UP000712281"/>
    </source>
</evidence>
<dbReference type="SUPFAM" id="SSF82199">
    <property type="entry name" value="SET domain"/>
    <property type="match status" value="3"/>
</dbReference>
<evidence type="ECO:0000256" key="3">
    <source>
        <dbReference type="ARBA" id="ARBA00022603"/>
    </source>
</evidence>
<dbReference type="PROSITE" id="PS51583">
    <property type="entry name" value="SAM_MT127"/>
    <property type="match status" value="2"/>
</dbReference>
<dbReference type="FunFam" id="3.90.1410.10:FF:000005">
    <property type="entry name" value="Ribulose-1,5 bisphosphate carboxylase/oxygenase large subunit N-methyltransferase, chloroplastic"/>
    <property type="match status" value="2"/>
</dbReference>
<evidence type="ECO:0000256" key="2">
    <source>
        <dbReference type="ARBA" id="ARBA00022528"/>
    </source>
</evidence>
<dbReference type="EC" id="2.1.1.259" evidence="9"/>
<evidence type="ECO:0000256" key="9">
    <source>
        <dbReference type="ARBA" id="ARBA00066913"/>
    </source>
</evidence>
<organism evidence="12 13">
    <name type="scientific">Brassica cretica</name>
    <name type="common">Mustard</name>
    <dbReference type="NCBI Taxonomy" id="69181"/>
    <lineage>
        <taxon>Eukaryota</taxon>
        <taxon>Viridiplantae</taxon>
        <taxon>Streptophyta</taxon>
        <taxon>Embryophyta</taxon>
        <taxon>Tracheophyta</taxon>
        <taxon>Spermatophyta</taxon>
        <taxon>Magnoliopsida</taxon>
        <taxon>eudicotyledons</taxon>
        <taxon>Gunneridae</taxon>
        <taxon>Pentapetalae</taxon>
        <taxon>rosids</taxon>
        <taxon>malvids</taxon>
        <taxon>Brassicales</taxon>
        <taxon>Brassicaceae</taxon>
        <taxon>Brassiceae</taxon>
        <taxon>Brassica</taxon>
    </lineage>
</organism>
<dbReference type="Gene3D" id="3.90.1420.10">
    <property type="entry name" value="Rubisco LSMT, substrate-binding domain"/>
    <property type="match status" value="2"/>
</dbReference>
<dbReference type="GO" id="GO:0009507">
    <property type="term" value="C:chloroplast"/>
    <property type="evidence" value="ECO:0007669"/>
    <property type="project" value="UniProtKB-SubCell"/>
</dbReference>
<evidence type="ECO:0000256" key="4">
    <source>
        <dbReference type="ARBA" id="ARBA00022640"/>
    </source>
</evidence>
<reference evidence="12" key="1">
    <citation type="submission" date="2019-12" db="EMBL/GenBank/DDBJ databases">
        <title>Genome sequencing and annotation of Brassica cretica.</title>
        <authorList>
            <person name="Studholme D.J."/>
            <person name="Sarris P.F."/>
        </authorList>
    </citation>
    <scope>NUCLEOTIDE SEQUENCE</scope>
    <source>
        <strain evidence="12">PFS-001/15</strain>
        <tissue evidence="12">Leaf</tissue>
    </source>
</reference>
<evidence type="ECO:0000256" key="5">
    <source>
        <dbReference type="ARBA" id="ARBA00022679"/>
    </source>
</evidence>
<dbReference type="InterPro" id="IPR044431">
    <property type="entry name" value="SET_RBCMT"/>
</dbReference>
<gene>
    <name evidence="12" type="ORF">F2Q68_00042381</name>
</gene>
<name>A0A8S9MRM3_BRACR</name>
<dbReference type="InterPro" id="IPR050600">
    <property type="entry name" value="SETD3_SETD6_MTase"/>
</dbReference>
<dbReference type="CDD" id="cd19179">
    <property type="entry name" value="SET_RBCMT"/>
    <property type="match status" value="2"/>
</dbReference>
<dbReference type="GO" id="GO:0032259">
    <property type="term" value="P:methylation"/>
    <property type="evidence" value="ECO:0007669"/>
    <property type="project" value="UniProtKB-KW"/>
</dbReference>
<dbReference type="Proteomes" id="UP000712281">
    <property type="component" value="Unassembled WGS sequence"/>
</dbReference>
<keyword evidence="2" id="KW-0150">Chloroplast</keyword>
<dbReference type="InterPro" id="IPR046341">
    <property type="entry name" value="SET_dom_sf"/>
</dbReference>
<dbReference type="PROSITE" id="PS50280">
    <property type="entry name" value="SET"/>
    <property type="match status" value="2"/>
</dbReference>
<dbReference type="Pfam" id="PF09273">
    <property type="entry name" value="Rubis-subs-bind"/>
    <property type="match status" value="2"/>
</dbReference>
<evidence type="ECO:0000256" key="8">
    <source>
        <dbReference type="ARBA" id="ARBA00051577"/>
    </source>
</evidence>
<protein>
    <recommendedName>
        <fullName evidence="9">[fructose-bisphosphate aldolase]-lysine N-methyltransferase</fullName>
        <ecNumber evidence="9">2.1.1.259</ecNumber>
    </recommendedName>
</protein>
<comment type="caution">
    <text evidence="12">The sequence shown here is derived from an EMBL/GenBank/DDBJ whole genome shotgun (WGS) entry which is preliminary data.</text>
</comment>
<evidence type="ECO:0000256" key="6">
    <source>
        <dbReference type="ARBA" id="ARBA00022691"/>
    </source>
</evidence>
<dbReference type="InterPro" id="IPR036464">
    <property type="entry name" value="Rubisco_LSMT_subst-bd_sf"/>
</dbReference>
<feature type="domain" description="SET" evidence="11">
    <location>
        <begin position="655"/>
        <end position="878"/>
    </location>
</feature>
<dbReference type="GO" id="GO:0016279">
    <property type="term" value="F:protein-lysine N-methyltransferase activity"/>
    <property type="evidence" value="ECO:0007669"/>
    <property type="project" value="InterPro"/>
</dbReference>
<accession>A0A8S9MRM3</accession>
<comment type="subcellular location">
    <subcellularLocation>
        <location evidence="1">Plastid</location>
        <location evidence="1">Chloroplast</location>
    </subcellularLocation>
</comment>
<dbReference type="InterPro" id="IPR001214">
    <property type="entry name" value="SET_dom"/>
</dbReference>
<evidence type="ECO:0000259" key="11">
    <source>
        <dbReference type="PROSITE" id="PS50280"/>
    </source>
</evidence>
<dbReference type="GO" id="GO:0030785">
    <property type="term" value="F:[ribulose-bisphosphate carboxylase]-lysine N-methyltransferase activity"/>
    <property type="evidence" value="ECO:0007669"/>
    <property type="project" value="InterPro"/>
</dbReference>
<keyword evidence="4" id="KW-0934">Plastid</keyword>
<dbReference type="SUPFAM" id="SSF81822">
    <property type="entry name" value="RuBisCo LSMT C-terminal, substrate-binding domain"/>
    <property type="match status" value="2"/>
</dbReference>
<comment type="catalytic activity">
    <reaction evidence="8">
        <text>[fructose-bisphosphate aldolase]-L-lysine + 3 S-adenosyl-L-methionine = [fructose-bisphosphate aldolase]-N(6),N(6),N(6)-trimethyl-L-lysine + 3 S-adenosyl-L-homocysteine + 3 H(+)</text>
        <dbReference type="Rhea" id="RHEA:51000"/>
        <dbReference type="Rhea" id="RHEA-COMP:12861"/>
        <dbReference type="Rhea" id="RHEA-COMP:12862"/>
        <dbReference type="ChEBI" id="CHEBI:15378"/>
        <dbReference type="ChEBI" id="CHEBI:29969"/>
        <dbReference type="ChEBI" id="CHEBI:57856"/>
        <dbReference type="ChEBI" id="CHEBI:59789"/>
        <dbReference type="ChEBI" id="CHEBI:61961"/>
        <dbReference type="EC" id="2.1.1.259"/>
    </reaction>
</comment>
<dbReference type="EMBL" id="QGKW02000007">
    <property type="protein sequence ID" value="KAF2620176.1"/>
    <property type="molecule type" value="Genomic_DNA"/>
</dbReference>
<keyword evidence="7" id="KW-0809">Transit peptide</keyword>
<dbReference type="FunFam" id="3.90.1420.10:FF:000004">
    <property type="entry name" value="Ribulose-1,5 bisphosphate carboxylase/oxygenase large subunit N-methyltransferase, chloroplastic"/>
    <property type="match status" value="2"/>
</dbReference>